<sequence>MKKILSAISNPTSSNINSSSPTLISNLIKGKEKLHQPSLSNAINQIESNKEVFSLTHKMSHLSLNDKSASSSNTTLTTTEEIINRFQKLSNPSTFTRNIMEKTKAPFIDILKPITSITERSSSYMMSLGFRFMPGQAECLVKDLRVPESLDALRNLRDSLGLTLTKSNLCSGPLLKLKGLSDLVANQSSMLASRVLVEAITFHSGYYGRFLVLVQMGVGCTVWYGFVSSDGMNMPTEALEPLFSPIENYDAFFTNPDIHVQPGFNKMTLAEGVDNPVKPLTQAFAEEKPFIDIEIPNTNKSLLVGVSLGLAVAILFTFGITPNSGEGII</sequence>
<evidence type="ECO:0000256" key="1">
    <source>
        <dbReference type="SAM" id="Phobius"/>
    </source>
</evidence>
<keyword evidence="1" id="KW-0472">Membrane</keyword>
<keyword evidence="2" id="KW-0496">Mitochondrion</keyword>
<feature type="transmembrane region" description="Helical" evidence="1">
    <location>
        <begin position="206"/>
        <end position="226"/>
    </location>
</feature>
<name>E8ZCE5_BETVM</name>
<accession>E8ZCE5</accession>
<organism evidence="2">
    <name type="scientific">Beta vulgaris subsp. maritima</name>
    <name type="common">Sea beet</name>
    <name type="synonym">Beta maritima</name>
    <dbReference type="NCBI Taxonomy" id="350892"/>
    <lineage>
        <taxon>Eukaryota</taxon>
        <taxon>Viridiplantae</taxon>
        <taxon>Streptophyta</taxon>
        <taxon>Embryophyta</taxon>
        <taxon>Tracheophyta</taxon>
        <taxon>Spermatophyta</taxon>
        <taxon>Magnoliopsida</taxon>
        <taxon>eudicotyledons</taxon>
        <taxon>Gunneridae</taxon>
        <taxon>Pentapetalae</taxon>
        <taxon>Caryophyllales</taxon>
        <taxon>Chenopodiaceae</taxon>
        <taxon>Betoideae</taxon>
        <taxon>Beta</taxon>
    </lineage>
</organism>
<keyword evidence="1" id="KW-1133">Transmembrane helix</keyword>
<keyword evidence="1" id="KW-0812">Transmembrane</keyword>
<feature type="transmembrane region" description="Helical" evidence="1">
    <location>
        <begin position="302"/>
        <end position="321"/>
    </location>
</feature>
<geneLocation type="mitochondrion" evidence="2"/>
<reference evidence="2" key="2">
    <citation type="journal article" date="2011" name="Genome Biol. Evol.">
        <title>Structural and content diversity of mitochondrial genome in beet: a comparative genomic analysis.</title>
        <authorList>
            <person name="Darracq A."/>
            <person name="Varre J.S."/>
            <person name="Marechal-Drouard L."/>
            <person name="Courseaux A."/>
            <person name="Saumitou-Laprade P."/>
            <person name="Oztas S."/>
            <person name="Vacherie B."/>
            <person name="Barbe V.and.Touzet.P."/>
        </authorList>
    </citation>
    <scope>NUCLEOTIDE SEQUENCE</scope>
</reference>
<evidence type="ECO:0000313" key="2">
    <source>
        <dbReference type="EMBL" id="CBJ23356.1"/>
    </source>
</evidence>
<proteinExistence type="predicted"/>
<gene>
    <name evidence="2" type="primary">orf329b</name>
</gene>
<protein>
    <submittedName>
        <fullName evidence="2">Uncharacterized protein orf329b</fullName>
    </submittedName>
</protein>
<dbReference type="EMBL" id="FP885876">
    <property type="protein sequence ID" value="CBJ23356.1"/>
    <property type="molecule type" value="Genomic_DNA"/>
</dbReference>
<reference evidence="2" key="1">
    <citation type="submission" date="2010-11" db="EMBL/GenBank/DDBJ databases">
        <authorList>
            <person name="Genoscope - CEA"/>
        </authorList>
    </citation>
    <scope>NUCLEOTIDE SEQUENCE</scope>
</reference>
<dbReference type="AlphaFoldDB" id="E8ZCE5"/>